<dbReference type="PANTHER" id="PTHR28133:SF1">
    <property type="entry name" value="REQUIRED FOR RESPIRATORY GROWTH PROTEIN 7, MITOCHONDRIAL"/>
    <property type="match status" value="1"/>
</dbReference>
<organism evidence="3 4">
    <name type="scientific">Paecilomyces lecythidis</name>
    <dbReference type="NCBI Taxonomy" id="3004212"/>
    <lineage>
        <taxon>Eukaryota</taxon>
        <taxon>Fungi</taxon>
        <taxon>Dikarya</taxon>
        <taxon>Ascomycota</taxon>
        <taxon>Pezizomycotina</taxon>
        <taxon>Eurotiomycetes</taxon>
        <taxon>Eurotiomycetidae</taxon>
        <taxon>Eurotiales</taxon>
        <taxon>Thermoascaceae</taxon>
        <taxon>Paecilomyces</taxon>
    </lineage>
</organism>
<keyword evidence="2" id="KW-0496">Mitochondrion</keyword>
<dbReference type="Gene3D" id="3.40.1350.10">
    <property type="match status" value="1"/>
</dbReference>
<gene>
    <name evidence="3" type="ORF">Plec18167_002147</name>
</gene>
<dbReference type="PANTHER" id="PTHR28133">
    <property type="entry name" value="REQUIRED FOR RESPIRATORY GROWTH PROTEIN 7, MITOCHONDRIAL"/>
    <property type="match status" value="1"/>
</dbReference>
<keyword evidence="4" id="KW-1185">Reference proteome</keyword>
<dbReference type="Pfam" id="PF10356">
    <property type="entry name" value="RRG7"/>
    <property type="match status" value="2"/>
</dbReference>
<sequence length="296" mass="33437">MTMLKSGRARIVFSQFQYRSFTQCSARYRLSPFTRRLFNLPTPPRAPSQKHDSLNSYISYAQRTGLPENSTTYVGTHYEYTVLQTLRRFAFDLHRVGGRDDAGTDLVGTWHLPERDQALRVIVQCKALKTKLGPNLVRELDGAFRHSPVGWRTSDKLGILISPREATKGVRDAISKSSYPLLWMMIERDGVLRQALWNGKAEDIGLTALGVETQYGGHSSQPALKEIIFTWDGEPLPDMDKVEGEMSKLEAQWLAAWECQDMSESGKVELLEKVQAMFPDATDGMPLIVQGRGIER</sequence>
<evidence type="ECO:0008006" key="5">
    <source>
        <dbReference type="Google" id="ProtNLM"/>
    </source>
</evidence>
<evidence type="ECO:0000313" key="4">
    <source>
        <dbReference type="Proteomes" id="UP001583193"/>
    </source>
</evidence>
<reference evidence="3 4" key="1">
    <citation type="journal article" date="2024" name="IMA Fungus">
        <title>IMA Genome - F19 : A genome assembly and annotation guide to empower mycologists, including annotated draft genome sequences of Ceratocystis pirilliformis, Diaporthe australafricana, Fusarium ophioides, Paecilomyces lecythidis, and Sporothrix stenoceras.</title>
        <authorList>
            <person name="Aylward J."/>
            <person name="Wilson A.M."/>
            <person name="Visagie C.M."/>
            <person name="Spraker J."/>
            <person name="Barnes I."/>
            <person name="Buitendag C."/>
            <person name="Ceriani C."/>
            <person name="Del Mar Angel L."/>
            <person name="du Plessis D."/>
            <person name="Fuchs T."/>
            <person name="Gasser K."/>
            <person name="Kramer D."/>
            <person name="Li W."/>
            <person name="Munsamy K."/>
            <person name="Piso A."/>
            <person name="Price J.L."/>
            <person name="Sonnekus B."/>
            <person name="Thomas C."/>
            <person name="van der Nest A."/>
            <person name="van Dijk A."/>
            <person name="van Heerden A."/>
            <person name="van Vuuren N."/>
            <person name="Yilmaz N."/>
            <person name="Duong T.A."/>
            <person name="van der Merwe N.A."/>
            <person name="Wingfield M.J."/>
            <person name="Wingfield B.D."/>
        </authorList>
    </citation>
    <scope>NUCLEOTIDE SEQUENCE [LARGE SCALE GENOMIC DNA]</scope>
    <source>
        <strain evidence="3 4">CMW 18167</strain>
    </source>
</reference>
<accession>A0ABR3Y9L4</accession>
<dbReference type="InterPro" id="IPR018828">
    <property type="entry name" value="RRG7"/>
</dbReference>
<protein>
    <recommendedName>
        <fullName evidence="5">Required for respiratory growth protein 7, mitochondrial</fullName>
    </recommendedName>
</protein>
<comment type="caution">
    <text evidence="3">The sequence shown here is derived from an EMBL/GenBank/DDBJ whole genome shotgun (WGS) entry which is preliminary data.</text>
</comment>
<dbReference type="InterPro" id="IPR011856">
    <property type="entry name" value="tRNA_endonuc-like_dom_sf"/>
</dbReference>
<evidence type="ECO:0000313" key="3">
    <source>
        <dbReference type="EMBL" id="KAL1884557.1"/>
    </source>
</evidence>
<dbReference type="Proteomes" id="UP001583193">
    <property type="component" value="Unassembled WGS sequence"/>
</dbReference>
<comment type="subcellular location">
    <subcellularLocation>
        <location evidence="1">Mitochondrion</location>
    </subcellularLocation>
</comment>
<evidence type="ECO:0000256" key="1">
    <source>
        <dbReference type="ARBA" id="ARBA00004173"/>
    </source>
</evidence>
<evidence type="ECO:0000256" key="2">
    <source>
        <dbReference type="ARBA" id="ARBA00023128"/>
    </source>
</evidence>
<dbReference type="EMBL" id="JAVDPF010000004">
    <property type="protein sequence ID" value="KAL1884557.1"/>
    <property type="molecule type" value="Genomic_DNA"/>
</dbReference>
<proteinExistence type="predicted"/>
<name>A0ABR3Y9L4_9EURO</name>